<dbReference type="SUPFAM" id="SSF48452">
    <property type="entry name" value="TPR-like"/>
    <property type="match status" value="1"/>
</dbReference>
<evidence type="ECO:0000313" key="2">
    <source>
        <dbReference type="Proteomes" id="UP000726737"/>
    </source>
</evidence>
<name>A0A9P6PHC3_9FUNG</name>
<reference evidence="1" key="1">
    <citation type="journal article" date="2020" name="Fungal Divers.">
        <title>Resolving the Mortierellaceae phylogeny through synthesis of multi-gene phylogenetics and phylogenomics.</title>
        <authorList>
            <person name="Vandepol N."/>
            <person name="Liber J."/>
            <person name="Desiro A."/>
            <person name="Na H."/>
            <person name="Kennedy M."/>
            <person name="Barry K."/>
            <person name="Grigoriev I.V."/>
            <person name="Miller A.N."/>
            <person name="O'Donnell K."/>
            <person name="Stajich J.E."/>
            <person name="Bonito G."/>
        </authorList>
    </citation>
    <scope>NUCLEOTIDE SEQUENCE</scope>
    <source>
        <strain evidence="1">KOD948</strain>
    </source>
</reference>
<organism evidence="1 2">
    <name type="scientific">Mortierella polycephala</name>
    <dbReference type="NCBI Taxonomy" id="41804"/>
    <lineage>
        <taxon>Eukaryota</taxon>
        <taxon>Fungi</taxon>
        <taxon>Fungi incertae sedis</taxon>
        <taxon>Mucoromycota</taxon>
        <taxon>Mortierellomycotina</taxon>
        <taxon>Mortierellomycetes</taxon>
        <taxon>Mortierellales</taxon>
        <taxon>Mortierellaceae</taxon>
        <taxon>Mortierella</taxon>
    </lineage>
</organism>
<sequence length="526" mass="59201">MDPVDQVFGRLDQAVSALRDFESFLRNWSTGPKTPQDNSLEKTKSVLTSLEQSLSVFPGESLTGPTLNNIARIFKSMDTLRNLGSRILDKHENEKKKGISEPSIAGPSVDRQMRLLGPIHDVIAILSDVAAGLWRRAKTEYLTWFNSNPKLNPDPTKLSCARVDAILYMFRLHQSGNLPPTTGLYKSILDLLESAYTMALDMHDKESLPWISNALFTHGGTLFKAGKKMEAIRPLQVAIECYTSWFGDDLLIDHSLNQNINLVDTGAKDKPLKGKGSLTEARMLLANRYEVLGACLQALNELDRGLESFNAGLCVLPLDAFQHIDTLSSVDLKSSRLIAANLLTRRIRILFMMRGDRLASVVMSVPEFEAKMSQPIVPSHFRGIIQEFECGLLSVLSVRPSQLDHCHRAQIDILQHLKMRVYKGGRALLHPVRRAKVLVQLAILYQNSVDEGLHHEALHLVEEAIEILKGGDLENDQDLEPIRSHRLAMAYTWYGILDRHREDRGLVKRSKHFQIALQLWEVILSQ</sequence>
<dbReference type="AlphaFoldDB" id="A0A9P6PHC3"/>
<dbReference type="EMBL" id="JAAAJA010001239">
    <property type="protein sequence ID" value="KAG0247734.1"/>
    <property type="molecule type" value="Genomic_DNA"/>
</dbReference>
<accession>A0A9P6PHC3</accession>
<protein>
    <submittedName>
        <fullName evidence="1">Uncharacterized protein</fullName>
    </submittedName>
</protein>
<dbReference type="Proteomes" id="UP000726737">
    <property type="component" value="Unassembled WGS sequence"/>
</dbReference>
<gene>
    <name evidence="1" type="ORF">BG011_000997</name>
</gene>
<evidence type="ECO:0000313" key="1">
    <source>
        <dbReference type="EMBL" id="KAG0247734.1"/>
    </source>
</evidence>
<proteinExistence type="predicted"/>
<comment type="caution">
    <text evidence="1">The sequence shown here is derived from an EMBL/GenBank/DDBJ whole genome shotgun (WGS) entry which is preliminary data.</text>
</comment>
<feature type="non-terminal residue" evidence="1">
    <location>
        <position position="526"/>
    </location>
</feature>
<dbReference type="InterPro" id="IPR011990">
    <property type="entry name" value="TPR-like_helical_dom_sf"/>
</dbReference>
<keyword evidence="2" id="KW-1185">Reference proteome</keyword>